<evidence type="ECO:0000256" key="4">
    <source>
        <dbReference type="ARBA" id="ARBA00022692"/>
    </source>
</evidence>
<evidence type="ECO:0000256" key="5">
    <source>
        <dbReference type="ARBA" id="ARBA00022989"/>
    </source>
</evidence>
<comment type="similarity">
    <text evidence="2">Belongs to the UPF0410 family.</text>
</comment>
<dbReference type="PANTHER" id="PTHR33884:SF3">
    <property type="entry name" value="UPF0410 PROTEIN YMGE"/>
    <property type="match status" value="1"/>
</dbReference>
<proteinExistence type="inferred from homology"/>
<dbReference type="Pfam" id="PF04226">
    <property type="entry name" value="Transgly_assoc"/>
    <property type="match status" value="1"/>
</dbReference>
<keyword evidence="3" id="KW-1003">Cell membrane</keyword>
<comment type="caution">
    <text evidence="8">The sequence shown here is derived from an EMBL/GenBank/DDBJ whole genome shotgun (WGS) entry which is preliminary data.</text>
</comment>
<name>A0ABT0Q1C9_9RHOB</name>
<evidence type="ECO:0000256" key="3">
    <source>
        <dbReference type="ARBA" id="ARBA00022475"/>
    </source>
</evidence>
<feature type="transmembrane region" description="Helical" evidence="7">
    <location>
        <begin position="31"/>
        <end position="54"/>
    </location>
</feature>
<dbReference type="InterPro" id="IPR007341">
    <property type="entry name" value="Transgly_assoc"/>
</dbReference>
<keyword evidence="9" id="KW-1185">Reference proteome</keyword>
<evidence type="ECO:0000313" key="8">
    <source>
        <dbReference type="EMBL" id="MCL6283689.1"/>
    </source>
</evidence>
<evidence type="ECO:0000313" key="9">
    <source>
        <dbReference type="Proteomes" id="UP001203880"/>
    </source>
</evidence>
<evidence type="ECO:0000256" key="6">
    <source>
        <dbReference type="ARBA" id="ARBA00023136"/>
    </source>
</evidence>
<comment type="subcellular location">
    <subcellularLocation>
        <location evidence="1">Cell membrane</location>
        <topology evidence="1">Multi-pass membrane protein</topology>
    </subcellularLocation>
</comment>
<feature type="transmembrane region" description="Helical" evidence="7">
    <location>
        <begin position="60"/>
        <end position="81"/>
    </location>
</feature>
<gene>
    <name evidence="8" type="ORF">M3P21_09115</name>
</gene>
<evidence type="ECO:0000256" key="1">
    <source>
        <dbReference type="ARBA" id="ARBA00004651"/>
    </source>
</evidence>
<sequence length="84" mass="8546">MEFSGLLAMLLIGAIAGWLSGKIMEGRGFGLIGNIIVGVVGAFLAGTIFPALGFSLGGGLFSSIFFATVGAVILLFLIGLIRRG</sequence>
<evidence type="ECO:0000256" key="7">
    <source>
        <dbReference type="SAM" id="Phobius"/>
    </source>
</evidence>
<keyword evidence="5 7" id="KW-1133">Transmembrane helix</keyword>
<feature type="transmembrane region" description="Helical" evidence="7">
    <location>
        <begin position="6"/>
        <end position="24"/>
    </location>
</feature>
<evidence type="ECO:0000256" key="2">
    <source>
        <dbReference type="ARBA" id="ARBA00011006"/>
    </source>
</evidence>
<dbReference type="EMBL" id="JAMFMB010000009">
    <property type="protein sequence ID" value="MCL6283689.1"/>
    <property type="molecule type" value="Genomic_DNA"/>
</dbReference>
<dbReference type="PANTHER" id="PTHR33884">
    <property type="entry name" value="UPF0410 PROTEIN YMGE"/>
    <property type="match status" value="1"/>
</dbReference>
<accession>A0ABT0Q1C9</accession>
<dbReference type="RefSeq" id="WP_249709093.1">
    <property type="nucleotide sequence ID" value="NZ_JAMFMB010000009.1"/>
</dbReference>
<protein>
    <submittedName>
        <fullName evidence="8">GlsB/YeaQ/YmgE family stress response membrane protein</fullName>
    </submittedName>
</protein>
<keyword evidence="6 7" id="KW-0472">Membrane</keyword>
<organism evidence="8 9">
    <name type="scientific">Ruegeria spongiae</name>
    <dbReference type="NCBI Taxonomy" id="2942209"/>
    <lineage>
        <taxon>Bacteria</taxon>
        <taxon>Pseudomonadati</taxon>
        <taxon>Pseudomonadota</taxon>
        <taxon>Alphaproteobacteria</taxon>
        <taxon>Rhodobacterales</taxon>
        <taxon>Roseobacteraceae</taxon>
        <taxon>Ruegeria</taxon>
    </lineage>
</organism>
<keyword evidence="4 7" id="KW-0812">Transmembrane</keyword>
<reference evidence="8" key="1">
    <citation type="submission" date="2022-05" db="EMBL/GenBank/DDBJ databases">
        <authorList>
            <person name="Park J.-S."/>
        </authorList>
    </citation>
    <scope>NUCLEOTIDE SEQUENCE</scope>
    <source>
        <strain evidence="8">2012CJ41-6</strain>
    </source>
</reference>
<dbReference type="Proteomes" id="UP001203880">
    <property type="component" value="Unassembled WGS sequence"/>
</dbReference>